<dbReference type="Pfam" id="PF00149">
    <property type="entry name" value="Metallophos"/>
    <property type="match status" value="1"/>
</dbReference>
<keyword evidence="1" id="KW-0479">Metal-binding</keyword>
<proteinExistence type="predicted"/>
<dbReference type="InterPro" id="IPR051158">
    <property type="entry name" value="Metallophosphoesterase_sf"/>
</dbReference>
<keyword evidence="6" id="KW-1185">Reference proteome</keyword>
<dbReference type="GO" id="GO:0004527">
    <property type="term" value="F:exonuclease activity"/>
    <property type="evidence" value="ECO:0007669"/>
    <property type="project" value="UniProtKB-KW"/>
</dbReference>
<evidence type="ECO:0000256" key="3">
    <source>
        <dbReference type="SAM" id="Phobius"/>
    </source>
</evidence>
<keyword evidence="5" id="KW-0540">Nuclease</keyword>
<dbReference type="InterPro" id="IPR029052">
    <property type="entry name" value="Metallo-depent_PP-like"/>
</dbReference>
<dbReference type="PANTHER" id="PTHR31302:SF31">
    <property type="entry name" value="PHOSPHODIESTERASE YAEI"/>
    <property type="match status" value="1"/>
</dbReference>
<reference evidence="5 6" key="1">
    <citation type="submission" date="2016-06" db="EMBL/GenBank/DDBJ databases">
        <title>Four novel species of enterococci isolated from chicken manure.</title>
        <authorList>
            <person name="Van Tyne D."/>
        </authorList>
    </citation>
    <scope>NUCLEOTIDE SEQUENCE [LARGE SCALE GENOMIC DNA]</scope>
    <source>
        <strain evidence="5 6">CU12B</strain>
    </source>
</reference>
<dbReference type="SUPFAM" id="SSF56300">
    <property type="entry name" value="Metallo-dependent phosphatases"/>
    <property type="match status" value="1"/>
</dbReference>
<dbReference type="InterPro" id="IPR004843">
    <property type="entry name" value="Calcineurin-like_PHP"/>
</dbReference>
<protein>
    <submittedName>
        <fullName evidence="5">DNA repair exonuclease</fullName>
    </submittedName>
</protein>
<feature type="transmembrane region" description="Helical" evidence="3">
    <location>
        <begin position="6"/>
        <end position="21"/>
    </location>
</feature>
<dbReference type="CDD" id="cd07385">
    <property type="entry name" value="MPP_YkuE_C"/>
    <property type="match status" value="1"/>
</dbReference>
<evidence type="ECO:0000256" key="2">
    <source>
        <dbReference type="ARBA" id="ARBA00022801"/>
    </source>
</evidence>
<keyword evidence="2" id="KW-0378">Hydrolase</keyword>
<evidence type="ECO:0000313" key="6">
    <source>
        <dbReference type="Proteomes" id="UP000782705"/>
    </source>
</evidence>
<keyword evidence="3" id="KW-0472">Membrane</keyword>
<dbReference type="Proteomes" id="UP000782705">
    <property type="component" value="Unassembled WGS sequence"/>
</dbReference>
<keyword evidence="3" id="KW-1133">Transmembrane helix</keyword>
<sequence length="284" mass="32769">MYILYGILILCVLCLFYMLVIEPRRLKKKHYFIRKNKLHVLDISNAYDLYRNKTDVTIAHISDTHFSRSYHPRRMNAIIRSILQQSPDMIVFTGDLVDNYKNWPHRYTKSLIEKLTKLSAPMGKFAILGNHDYKENGEYFIAEVFKESDFILLKNQQFFGANENISIAISGTDDALHGKPNYKFARTAADWHLLLIHEPDSVKNIELPEAYDLILAGHSHGGQVRLPFVHFKHPGAIHYTRGLYLLTEKTLLSVNQGLGTTVLPIRFGAPPEIIYYHLAQDEPE</sequence>
<evidence type="ECO:0000259" key="4">
    <source>
        <dbReference type="Pfam" id="PF00149"/>
    </source>
</evidence>
<organism evidence="5 6">
    <name type="scientific">Candidatus Enterococcus willemsii</name>
    <dbReference type="NCBI Taxonomy" id="1857215"/>
    <lineage>
        <taxon>Bacteria</taxon>
        <taxon>Bacillati</taxon>
        <taxon>Bacillota</taxon>
        <taxon>Bacilli</taxon>
        <taxon>Lactobacillales</taxon>
        <taxon>Enterococcaceae</taxon>
        <taxon>Enterococcus</taxon>
    </lineage>
</organism>
<gene>
    <name evidence="5" type="ORF">BAU17_06355</name>
</gene>
<comment type="caution">
    <text evidence="5">The sequence shown here is derived from an EMBL/GenBank/DDBJ whole genome shotgun (WGS) entry which is preliminary data.</text>
</comment>
<feature type="domain" description="Calcineurin-like phosphoesterase" evidence="4">
    <location>
        <begin position="57"/>
        <end position="221"/>
    </location>
</feature>
<keyword evidence="3" id="KW-0812">Transmembrane</keyword>
<dbReference type="PANTHER" id="PTHR31302">
    <property type="entry name" value="TRANSMEMBRANE PROTEIN WITH METALLOPHOSPHOESTERASE DOMAIN-RELATED"/>
    <property type="match status" value="1"/>
</dbReference>
<accession>A0ABQ6YZ15</accession>
<evidence type="ECO:0000313" key="5">
    <source>
        <dbReference type="EMBL" id="KAF1303605.1"/>
    </source>
</evidence>
<evidence type="ECO:0000256" key="1">
    <source>
        <dbReference type="ARBA" id="ARBA00022723"/>
    </source>
</evidence>
<name>A0ABQ6YZ15_9ENTE</name>
<dbReference type="Gene3D" id="3.60.21.10">
    <property type="match status" value="1"/>
</dbReference>
<dbReference type="RefSeq" id="WP_161902145.1">
    <property type="nucleotide sequence ID" value="NZ_MAEL01000039.1"/>
</dbReference>
<dbReference type="EMBL" id="MAEL01000039">
    <property type="protein sequence ID" value="KAF1303605.1"/>
    <property type="molecule type" value="Genomic_DNA"/>
</dbReference>
<keyword evidence="5" id="KW-0269">Exonuclease</keyword>